<dbReference type="InParanoid" id="A0A0G4GQJ3"/>
<feature type="compositionally biased region" description="Low complexity" evidence="3">
    <location>
        <begin position="696"/>
        <end position="713"/>
    </location>
</feature>
<organism evidence="5 6">
    <name type="scientific">Vitrella brassicaformis (strain CCMP3155)</name>
    <dbReference type="NCBI Taxonomy" id="1169540"/>
    <lineage>
        <taxon>Eukaryota</taxon>
        <taxon>Sar</taxon>
        <taxon>Alveolata</taxon>
        <taxon>Colpodellida</taxon>
        <taxon>Vitrellaceae</taxon>
        <taxon>Vitrella</taxon>
    </lineage>
</organism>
<feature type="region of interest" description="Disordered" evidence="3">
    <location>
        <begin position="88"/>
        <end position="114"/>
    </location>
</feature>
<dbReference type="InterPro" id="IPR028941">
    <property type="entry name" value="WHIM2_dom"/>
</dbReference>
<feature type="compositionally biased region" description="Basic and acidic residues" evidence="3">
    <location>
        <begin position="1002"/>
        <end position="1011"/>
    </location>
</feature>
<reference evidence="5 6" key="1">
    <citation type="submission" date="2014-11" db="EMBL/GenBank/DDBJ databases">
        <authorList>
            <person name="Zhu J."/>
            <person name="Qi W."/>
            <person name="Song R."/>
        </authorList>
    </citation>
    <scope>NUCLEOTIDE SEQUENCE [LARGE SCALE GENOMIC DNA]</scope>
</reference>
<feature type="compositionally biased region" description="Basic residues" evidence="3">
    <location>
        <begin position="1229"/>
        <end position="1244"/>
    </location>
</feature>
<feature type="region of interest" description="Disordered" evidence="3">
    <location>
        <begin position="2414"/>
        <end position="2484"/>
    </location>
</feature>
<feature type="region of interest" description="Disordered" evidence="3">
    <location>
        <begin position="779"/>
        <end position="802"/>
    </location>
</feature>
<evidence type="ECO:0000313" key="6">
    <source>
        <dbReference type="Proteomes" id="UP000041254"/>
    </source>
</evidence>
<feature type="region of interest" description="Disordered" evidence="3">
    <location>
        <begin position="876"/>
        <end position="904"/>
    </location>
</feature>
<accession>A0A0G4GQJ3</accession>
<dbReference type="Proteomes" id="UP000041254">
    <property type="component" value="Unassembled WGS sequence"/>
</dbReference>
<dbReference type="STRING" id="1169540.A0A0G4GQJ3"/>
<protein>
    <recommendedName>
        <fullName evidence="4">WHIM2 domain-containing protein</fullName>
    </recommendedName>
</protein>
<feature type="region of interest" description="Disordered" evidence="3">
    <location>
        <begin position="1151"/>
        <end position="1315"/>
    </location>
</feature>
<feature type="compositionally biased region" description="Basic and acidic residues" evidence="3">
    <location>
        <begin position="453"/>
        <end position="481"/>
    </location>
</feature>
<evidence type="ECO:0000259" key="4">
    <source>
        <dbReference type="Pfam" id="PF15613"/>
    </source>
</evidence>
<feature type="compositionally biased region" description="Pro residues" evidence="3">
    <location>
        <begin position="24"/>
        <end position="33"/>
    </location>
</feature>
<feature type="compositionally biased region" description="Basic and acidic residues" evidence="3">
    <location>
        <begin position="2132"/>
        <end position="2163"/>
    </location>
</feature>
<feature type="region of interest" description="Disordered" evidence="3">
    <location>
        <begin position="128"/>
        <end position="343"/>
    </location>
</feature>
<feature type="region of interest" description="Disordered" evidence="3">
    <location>
        <begin position="2024"/>
        <end position="2171"/>
    </location>
</feature>
<dbReference type="EMBL" id="CDMY01000759">
    <property type="protein sequence ID" value="CEM32735.1"/>
    <property type="molecule type" value="Genomic_DNA"/>
</dbReference>
<feature type="compositionally biased region" description="Low complexity" evidence="3">
    <location>
        <begin position="11"/>
        <end position="23"/>
    </location>
</feature>
<feature type="compositionally biased region" description="Polar residues" evidence="3">
    <location>
        <begin position="1199"/>
        <end position="1219"/>
    </location>
</feature>
<feature type="compositionally biased region" description="Low complexity" evidence="3">
    <location>
        <begin position="1469"/>
        <end position="1488"/>
    </location>
</feature>
<feature type="region of interest" description="Disordered" evidence="3">
    <location>
        <begin position="1576"/>
        <end position="1650"/>
    </location>
</feature>
<feature type="compositionally biased region" description="Acidic residues" evidence="3">
    <location>
        <begin position="1012"/>
        <end position="1029"/>
    </location>
</feature>
<feature type="region of interest" description="Disordered" evidence="3">
    <location>
        <begin position="1"/>
        <end position="56"/>
    </location>
</feature>
<feature type="compositionally biased region" description="Polar residues" evidence="3">
    <location>
        <begin position="1"/>
        <end position="10"/>
    </location>
</feature>
<feature type="compositionally biased region" description="Low complexity" evidence="3">
    <location>
        <begin position="146"/>
        <end position="164"/>
    </location>
</feature>
<feature type="compositionally biased region" description="Basic and acidic residues" evidence="3">
    <location>
        <begin position="1030"/>
        <end position="1044"/>
    </location>
</feature>
<feature type="region of interest" description="Disordered" evidence="3">
    <location>
        <begin position="425"/>
        <end position="499"/>
    </location>
</feature>
<feature type="compositionally biased region" description="Low complexity" evidence="3">
    <location>
        <begin position="1598"/>
        <end position="1607"/>
    </location>
</feature>
<keyword evidence="6" id="KW-1185">Reference proteome</keyword>
<gene>
    <name evidence="5" type="ORF">Vbra_18386</name>
</gene>
<feature type="compositionally biased region" description="Low complexity" evidence="3">
    <location>
        <begin position="88"/>
        <end position="108"/>
    </location>
</feature>
<feature type="compositionally biased region" description="Polar residues" evidence="3">
    <location>
        <begin position="1258"/>
        <end position="1277"/>
    </location>
</feature>
<evidence type="ECO:0000256" key="3">
    <source>
        <dbReference type="SAM" id="MobiDB-lite"/>
    </source>
</evidence>
<feature type="compositionally biased region" description="Polar residues" evidence="3">
    <location>
        <begin position="319"/>
        <end position="332"/>
    </location>
</feature>
<dbReference type="OrthoDB" id="340714at2759"/>
<feature type="region of interest" description="Disordered" evidence="3">
    <location>
        <begin position="682"/>
        <end position="728"/>
    </location>
</feature>
<feature type="region of interest" description="Disordered" evidence="3">
    <location>
        <begin position="994"/>
        <end position="1058"/>
    </location>
</feature>
<feature type="compositionally biased region" description="Basic and acidic residues" evidence="3">
    <location>
        <begin position="1614"/>
        <end position="1624"/>
    </location>
</feature>
<comment type="subcellular location">
    <subcellularLocation>
        <location evidence="1">Nucleus</location>
    </subcellularLocation>
</comment>
<feature type="compositionally biased region" description="Low complexity" evidence="3">
    <location>
        <begin position="590"/>
        <end position="601"/>
    </location>
</feature>
<dbReference type="VEuPathDB" id="CryptoDB:Vbra_18386"/>
<feature type="compositionally biased region" description="Gly residues" evidence="3">
    <location>
        <begin position="258"/>
        <end position="282"/>
    </location>
</feature>
<feature type="compositionally biased region" description="Low complexity" evidence="3">
    <location>
        <begin position="2441"/>
        <end position="2463"/>
    </location>
</feature>
<evidence type="ECO:0000256" key="1">
    <source>
        <dbReference type="ARBA" id="ARBA00004123"/>
    </source>
</evidence>
<feature type="compositionally biased region" description="Basic and acidic residues" evidence="3">
    <location>
        <begin position="1151"/>
        <end position="1164"/>
    </location>
</feature>
<feature type="compositionally biased region" description="Low complexity" evidence="3">
    <location>
        <begin position="650"/>
        <end position="664"/>
    </location>
</feature>
<evidence type="ECO:0000313" key="5">
    <source>
        <dbReference type="EMBL" id="CEM32735.1"/>
    </source>
</evidence>
<feature type="compositionally biased region" description="Basic and acidic residues" evidence="3">
    <location>
        <begin position="238"/>
        <end position="254"/>
    </location>
</feature>
<feature type="compositionally biased region" description="Pro residues" evidence="3">
    <location>
        <begin position="2053"/>
        <end position="2086"/>
    </location>
</feature>
<name>A0A0G4GQJ3_VITBC</name>
<dbReference type="GO" id="GO:0005634">
    <property type="term" value="C:nucleus"/>
    <property type="evidence" value="ECO:0007669"/>
    <property type="project" value="UniProtKB-SubCell"/>
</dbReference>
<sequence>MHHPSPSSFNRPPAASGDASGGAPPRPPAPSPSPSLAGSGPGSGSGRPPMRPPLVPPQMFAQPFMYPSPFHPFPMMASTTAAVGAAPTLRPPATATAPAMRPPTATTASMRPLPATFVTFGRPSFRAIRLPTMLRSPPPPPRKPPSNKASSKASTKASSKPRAAGRGRGSATHRPPSRPAMDRPQPKRPPPRRQQEADVGDTSSRESSPLHLSGQLQRPRGRDPNGRSFRTSHPPARLIKDRAAEDEPMGEGKRQRQGGDGQSDGGGGHSSQDGAGGGGAGSGSASDESYSVAAGGKRKATRGKGGVGGSKSKRDNDQDQNQSNGVRVSSDSPVWKRRKGLLPPFLPLSDGKGVVYRAEGEVGDGLAWQYSMRTPDGNLTRLVSNFCVRDEAGQFAPIESLDDAEQKGKLWLYAHLVPFNYTKPDNQQQQQQQQEGGVAATATRDIGVEGEIGGEKDKDKPGQREQAEGGGDDHNKGKDGDGGGGAGAGQPPTSPPLMPWIPVKARIADWCIDYGLSWKDEPSLWLVSDSDTWYRIDSGLVHPDYGPTFQSAKLKFAVVTRIVKALLHRPNVTYRHLVGKLTTPAPIHHQQPSQSSSSGGQADPNMTGWGEPLYVSGLQSEEDIYEMSDFLHSQLKDIEAPIPTQESGKPAGPDGNDAPPADAGATMAATLAGTAFAQTLHTRSEKWVTKGRKRATATTSGKAAATTSTSGSARRVRRMPGKEEGDELEISLNDRQSFPMALKLPVKIYPHTPLIGIWEFCRTFRGMLDFQLNAFIPDPSREPTSATSPPPPQALILSPPSHPPLSLQDFQTALVDTPLPPHAPAAGVSTPGVTKDTPIDVMLVAHLRPPLLDQLACRLLNLYLWSISPQEDAAAAEGRSKEGGGKVNKAAADKERREKRKTTSLASGAIPPFLRISQAPIRSWMLSRELLQRQQEKGADSTINTGPLHTFTKRLLSHWFFARADGWQHWLSELTWPAVLQGVLFDAMYTPRAVGGGGGGADRGKRERSDDPDGDVMMEEETNSIDEQQEGEREREREREREGDETATAAVRETRAVGGLKEEGDREYHFEFDEDKAISKGLDPPQRYHNILVKLNCGGYSSLSVVDRLLTFQWLLDEVACGSPSLPLYKDYLRLRTDLQLDIQKLIFPKQQRDRDKKDKDKDTTAAAAGGGGADKGGDTNQPAASDAPSQPPTPSPQLQRATSTPQASPSVNRGSQSAKRGKPAGTTKRGRAKAKPKAGRGRSRSSLLDESPVAMETDTSPKTSEAQPNGVLSDQATLTIPPPPESLLTPPPPPHQDTRDEDDIIPPPKAPSGHMKRADLLAALGEEGERVIGQIAGGSMAEEAWNGVGSRHGWIPFLDLSKGKAKKGEADKDKEKDNIEEAPTEDHPVLRVLSHAPDLAVRAEPIGQDRYLNRYFYFGAEMGCSRVWVELDRPSGTEWRRDDMQDTDALIRILRKKLMPNSTEDDTTATTTTTEQQPTSRSPSPSSKEPVGRLGQRGRIFDSRRGISSAVRDGERERFVRGPLGAHEGGESASASEAYGGCWGYIDLDEDGGMGRLQQLIASLSSVTKRESALKKALTTVQEATLQRRKRPPSHPPSHTHSSATADVPTPRPPEDNNGKEKANGVADSTHTPEPIAPLATRRVGHHRHRDHVEAARPWWVLRVMAVVHHLLEVEKLVLVPMCYDLWREAADALDNQREEKKTMDEAVRQFLDEWLQPIRDMCEWVARWPVYEQQGITPQQVMAPTRTCLVYLNNLFDTHPYLSSLRSTHRTAASTPTSPWPPFRPQAWLQLLNDTSRLILADAPSRRVEEGVGEASEGWEALDHVGVIASAWHTLALDDVKLRNLINVTDRTGYQHCRETALLFPLPTLSLAAAPFVEIPTEDTRVFYFRSGHAMQITHFTHKHYHRRSHAHHAPPYPIEHSVPHHSGHIEEAEVVKVFYHPGVTGLVPRARGEEDSETERLAALFGAQYGHSRTPFEGLMSLRARLASLQPLESEDAGKPASQPIPYVRIWLRFNPRSHPSQADAVASSLSSLSQPLTLPPHTEETPAQSPSPSPSQPQPQPSVPSSCPSPSPDNVIPPPPPQEGRRRAYKPRGLPDRLESGLSSLANASSDSLMVDADGRRRSKRRSTMTDRMLHHRMAIMDHSESPTHHTERERERLPPSRRSTRGQLVLASAGDDIEDGDAVMEDASEREVVNHATAMADTSSPSQQPQDTMMLIDQPPPPVKSEVTSEAPDPSPESVQLQMAVSGAARHHPHPCVKVDVKKEETDTEMMMAPPAVKQESAMVEEDNEKGVGVERGKRKRRGPYGACGGVGGPGSSVRGVSGPVCEGPQMSESRYAMVCVPLHSHMPDFIVPRKRVLKALSKGCMPGRRFRMAWKNLHGQPIVYGGTVRKVDLSGDLWESVVVEWDPSANDKVPTTHGGGRGRKKKHPPAPQPPLQTQATDQAAAAVADGQPTTTTLTREKTDTSLGGGGGHAVVGEEGRVNLWEIELDGAADDGAADETSSGAVVAG</sequence>
<feature type="compositionally biased region" description="Low complexity" evidence="3">
    <location>
        <begin position="2031"/>
        <end position="2052"/>
    </location>
</feature>
<keyword evidence="2" id="KW-0539">Nucleus</keyword>
<dbReference type="PANTHER" id="PTHR48125:SF10">
    <property type="entry name" value="OS12G0136300 PROTEIN"/>
    <property type="match status" value="1"/>
</dbReference>
<feature type="compositionally biased region" description="Low complexity" evidence="3">
    <location>
        <begin position="1179"/>
        <end position="1189"/>
    </location>
</feature>
<dbReference type="PANTHER" id="PTHR48125">
    <property type="entry name" value="LP07818P1"/>
    <property type="match status" value="1"/>
</dbReference>
<feature type="region of interest" description="Disordered" evidence="3">
    <location>
        <begin position="642"/>
        <end position="664"/>
    </location>
</feature>
<feature type="domain" description="WHIM2" evidence="4">
    <location>
        <begin position="1402"/>
        <end position="1581"/>
    </location>
</feature>
<feature type="region of interest" description="Disordered" evidence="3">
    <location>
        <begin position="585"/>
        <end position="613"/>
    </location>
</feature>
<feature type="compositionally biased region" description="Low complexity" evidence="3">
    <location>
        <begin position="2104"/>
        <end position="2117"/>
    </location>
</feature>
<dbReference type="Pfam" id="PF15613">
    <property type="entry name" value="WSD"/>
    <property type="match status" value="1"/>
</dbReference>
<feature type="compositionally biased region" description="Pro residues" evidence="3">
    <location>
        <begin position="1281"/>
        <end position="1296"/>
    </location>
</feature>
<proteinExistence type="predicted"/>
<feature type="region of interest" description="Disordered" evidence="3">
    <location>
        <begin position="1456"/>
        <end position="1515"/>
    </location>
</feature>
<evidence type="ECO:0000256" key="2">
    <source>
        <dbReference type="ARBA" id="ARBA00023242"/>
    </source>
</evidence>